<comment type="caution">
    <text evidence="17">The sequence shown here is derived from an EMBL/GenBank/DDBJ whole genome shotgun (WGS) entry which is preliminary data.</text>
</comment>
<dbReference type="InterPro" id="IPR016185">
    <property type="entry name" value="PreATP-grasp_dom_sf"/>
</dbReference>
<dbReference type="NCBIfam" id="NF002528">
    <property type="entry name" value="PRK01966.1-4"/>
    <property type="match status" value="1"/>
</dbReference>
<keyword evidence="11 12" id="KW-0961">Cell wall biogenesis/degradation</keyword>
<sequence>MQKKLKVGLFFGGRSVEHEVSVITALQAYENLDKNKYEVIPVYVSKSGDFYTSNKFLELKKYKDIDSLILQASKVTFVKGGLQTLGFWPKFVSLDVAFPLFHGSFGEDGSFQGLLEIMQIPYVGFGVLGSAVSMDKVLSKLVFQALDLPIGKYVAIKRGQKIDSKDLKFPVIVKPATVGSSIGINKVDNPDDLEFYVEVAGTYSEKILIEEAFENCIEVNCSALGYEDVKVSVCEQPIASAAFLSFEDKYQKGSMKSMSRVIPAPISQRLTKEIQETTLKIFKALDGCGVARVDFFVDPKQERFWVNEVNSPPGSLAYYLWEKSGIKFPKLLDMLIEFGLKRSEDQKKTTYAFESGLLSQMSKKGLPAGRQGGLKS</sequence>
<keyword evidence="9 12" id="KW-0573">Peptidoglycan synthesis</keyword>
<feature type="binding site" evidence="14">
    <location>
        <position position="308"/>
    </location>
    <ligand>
        <name>Mg(2+)</name>
        <dbReference type="ChEBI" id="CHEBI:18420"/>
        <label>2</label>
    </ligand>
</feature>
<keyword evidence="10 14" id="KW-0464">Manganese</keyword>
<feature type="binding site" evidence="14">
    <location>
        <position position="310"/>
    </location>
    <ligand>
        <name>Mg(2+)</name>
        <dbReference type="ChEBI" id="CHEBI:18420"/>
        <label>2</label>
    </ligand>
</feature>
<gene>
    <name evidence="12" type="primary">ddl</name>
    <name evidence="17" type="ORF">US99_C0080G0004</name>
</gene>
<dbReference type="InterPro" id="IPR000291">
    <property type="entry name" value="D-Ala_lig_Van_CS"/>
</dbReference>
<dbReference type="GO" id="GO:0009252">
    <property type="term" value="P:peptidoglycan biosynthetic process"/>
    <property type="evidence" value="ECO:0007669"/>
    <property type="project" value="UniProtKB-UniRule"/>
</dbReference>
<dbReference type="InterPro" id="IPR013815">
    <property type="entry name" value="ATP_grasp_subdomain_1"/>
</dbReference>
<name>A0A0G0NGK2_9BACT</name>
<dbReference type="PATRIC" id="fig|1618432.3.peg.917"/>
<evidence type="ECO:0000256" key="9">
    <source>
        <dbReference type="ARBA" id="ARBA00022984"/>
    </source>
</evidence>
<dbReference type="Pfam" id="PF01820">
    <property type="entry name" value="Dala_Dala_lig_N"/>
    <property type="match status" value="1"/>
</dbReference>
<evidence type="ECO:0000313" key="17">
    <source>
        <dbReference type="EMBL" id="KKQ76221.1"/>
    </source>
</evidence>
<dbReference type="UniPathway" id="UPA00219"/>
<dbReference type="Gene3D" id="3.30.1490.20">
    <property type="entry name" value="ATP-grasp fold, A domain"/>
    <property type="match status" value="1"/>
</dbReference>
<dbReference type="SUPFAM" id="SSF56059">
    <property type="entry name" value="Glutathione synthetase ATP-binding domain-like"/>
    <property type="match status" value="1"/>
</dbReference>
<evidence type="ECO:0000256" key="7">
    <source>
        <dbReference type="ARBA" id="ARBA00022842"/>
    </source>
</evidence>
<dbReference type="InterPro" id="IPR011127">
    <property type="entry name" value="Dala_Dala_lig_N"/>
</dbReference>
<dbReference type="PANTHER" id="PTHR23132">
    <property type="entry name" value="D-ALANINE--D-ALANINE LIGASE"/>
    <property type="match status" value="1"/>
</dbReference>
<feature type="active site" evidence="13">
    <location>
        <position position="180"/>
    </location>
</feature>
<dbReference type="InterPro" id="IPR005905">
    <property type="entry name" value="D_ala_D_ala"/>
</dbReference>
<comment type="similarity">
    <text evidence="2 12">Belongs to the D-alanine--D-alanine ligase family.</text>
</comment>
<dbReference type="GO" id="GO:0046872">
    <property type="term" value="F:metal ion binding"/>
    <property type="evidence" value="ECO:0007669"/>
    <property type="project" value="UniProtKB-KW"/>
</dbReference>
<dbReference type="PROSITE" id="PS00844">
    <property type="entry name" value="DALA_DALA_LIGASE_2"/>
    <property type="match status" value="1"/>
</dbReference>
<reference evidence="17 18" key="1">
    <citation type="journal article" date="2015" name="Nature">
        <title>rRNA introns, odd ribosomes, and small enigmatic genomes across a large radiation of phyla.</title>
        <authorList>
            <person name="Brown C.T."/>
            <person name="Hug L.A."/>
            <person name="Thomas B.C."/>
            <person name="Sharon I."/>
            <person name="Castelle C.J."/>
            <person name="Singh A."/>
            <person name="Wilkins M.J."/>
            <person name="Williams K.H."/>
            <person name="Banfield J.F."/>
        </authorList>
    </citation>
    <scope>NUCLEOTIDE SEQUENCE [LARGE SCALE GENOMIC DNA]</scope>
</reference>
<evidence type="ECO:0000256" key="13">
    <source>
        <dbReference type="PIRSR" id="PIRSR039102-1"/>
    </source>
</evidence>
<dbReference type="PANTHER" id="PTHR23132:SF25">
    <property type="entry name" value="D-ALANINE--D-ALANINE LIGASE A"/>
    <property type="match status" value="1"/>
</dbReference>
<comment type="cofactor">
    <cofactor evidence="14">
        <name>Mg(2+)</name>
        <dbReference type="ChEBI" id="CHEBI:18420"/>
    </cofactor>
    <cofactor evidence="14">
        <name>Mn(2+)</name>
        <dbReference type="ChEBI" id="CHEBI:29035"/>
    </cofactor>
    <text evidence="14">Binds 2 magnesium or manganese ions per subunit.</text>
</comment>
<proteinExistence type="inferred from homology"/>
<evidence type="ECO:0000256" key="6">
    <source>
        <dbReference type="ARBA" id="ARBA00022840"/>
    </source>
</evidence>
<feature type="active site" evidence="13">
    <location>
        <position position="315"/>
    </location>
</feature>
<dbReference type="GO" id="GO:0071555">
    <property type="term" value="P:cell wall organization"/>
    <property type="evidence" value="ECO:0007669"/>
    <property type="project" value="UniProtKB-KW"/>
</dbReference>
<organism evidence="17 18">
    <name type="scientific">Candidatus Daviesbacteria bacterium GW2011_GWF2_38_6</name>
    <dbReference type="NCBI Taxonomy" id="1618432"/>
    <lineage>
        <taxon>Bacteria</taxon>
        <taxon>Candidatus Daviesiibacteriota</taxon>
    </lineage>
</organism>
<keyword evidence="3 12" id="KW-0436">Ligase</keyword>
<keyword evidence="7 14" id="KW-0460">Magnesium</keyword>
<comment type="function">
    <text evidence="12">Cell wall formation.</text>
</comment>
<comment type="catalytic activity">
    <reaction evidence="12">
        <text>2 D-alanine + ATP = D-alanyl-D-alanine + ADP + phosphate + H(+)</text>
        <dbReference type="Rhea" id="RHEA:11224"/>
        <dbReference type="ChEBI" id="CHEBI:15378"/>
        <dbReference type="ChEBI" id="CHEBI:30616"/>
        <dbReference type="ChEBI" id="CHEBI:43474"/>
        <dbReference type="ChEBI" id="CHEBI:57416"/>
        <dbReference type="ChEBI" id="CHEBI:57822"/>
        <dbReference type="ChEBI" id="CHEBI:456216"/>
        <dbReference type="EC" id="6.3.2.4"/>
    </reaction>
</comment>
<keyword evidence="12" id="KW-0963">Cytoplasm</keyword>
<evidence type="ECO:0000256" key="12">
    <source>
        <dbReference type="HAMAP-Rule" id="MF_00047"/>
    </source>
</evidence>
<dbReference type="Proteomes" id="UP000034324">
    <property type="component" value="Unassembled WGS sequence"/>
</dbReference>
<dbReference type="GO" id="GO:0008360">
    <property type="term" value="P:regulation of cell shape"/>
    <property type="evidence" value="ECO:0007669"/>
    <property type="project" value="UniProtKB-KW"/>
</dbReference>
<evidence type="ECO:0000256" key="14">
    <source>
        <dbReference type="PIRSR" id="PIRSR039102-3"/>
    </source>
</evidence>
<dbReference type="GO" id="GO:0008716">
    <property type="term" value="F:D-alanine-D-alanine ligase activity"/>
    <property type="evidence" value="ECO:0007669"/>
    <property type="project" value="UniProtKB-UniRule"/>
</dbReference>
<evidence type="ECO:0000256" key="5">
    <source>
        <dbReference type="ARBA" id="ARBA00022741"/>
    </source>
</evidence>
<dbReference type="NCBIfam" id="TIGR01205">
    <property type="entry name" value="D_ala_D_alaTIGR"/>
    <property type="match status" value="1"/>
</dbReference>
<dbReference type="InterPro" id="IPR011095">
    <property type="entry name" value="Dala_Dala_lig_C"/>
</dbReference>
<evidence type="ECO:0000313" key="18">
    <source>
        <dbReference type="Proteomes" id="UP000034324"/>
    </source>
</evidence>
<evidence type="ECO:0000256" key="15">
    <source>
        <dbReference type="PROSITE-ProRule" id="PRU00409"/>
    </source>
</evidence>
<dbReference type="AlphaFoldDB" id="A0A0G0NGK2"/>
<evidence type="ECO:0000256" key="10">
    <source>
        <dbReference type="ARBA" id="ARBA00023211"/>
    </source>
</evidence>
<evidence type="ECO:0000259" key="16">
    <source>
        <dbReference type="PROSITE" id="PS50975"/>
    </source>
</evidence>
<keyword evidence="5 15" id="KW-0547">Nucleotide-binding</keyword>
<dbReference type="Pfam" id="PF07478">
    <property type="entry name" value="Dala_Dala_lig_C"/>
    <property type="match status" value="1"/>
</dbReference>
<dbReference type="PIRSF" id="PIRSF039102">
    <property type="entry name" value="Ddl/VanB"/>
    <property type="match status" value="1"/>
</dbReference>
<comment type="subcellular location">
    <subcellularLocation>
        <location evidence="12">Cytoplasm</location>
    </subcellularLocation>
</comment>
<dbReference type="PROSITE" id="PS50975">
    <property type="entry name" value="ATP_GRASP"/>
    <property type="match status" value="1"/>
</dbReference>
<dbReference type="GO" id="GO:0005524">
    <property type="term" value="F:ATP binding"/>
    <property type="evidence" value="ECO:0007669"/>
    <property type="project" value="UniProtKB-UniRule"/>
</dbReference>
<evidence type="ECO:0000256" key="1">
    <source>
        <dbReference type="ARBA" id="ARBA00001936"/>
    </source>
</evidence>
<dbReference type="Gene3D" id="3.40.50.20">
    <property type="match status" value="1"/>
</dbReference>
<keyword evidence="6 15" id="KW-0067">ATP-binding</keyword>
<comment type="pathway">
    <text evidence="12">Cell wall biogenesis; peptidoglycan biosynthesis.</text>
</comment>
<keyword evidence="8 12" id="KW-0133">Cell shape</keyword>
<evidence type="ECO:0000256" key="3">
    <source>
        <dbReference type="ARBA" id="ARBA00022598"/>
    </source>
</evidence>
<keyword evidence="4 14" id="KW-0479">Metal-binding</keyword>
<evidence type="ECO:0000256" key="2">
    <source>
        <dbReference type="ARBA" id="ARBA00010871"/>
    </source>
</evidence>
<evidence type="ECO:0000256" key="11">
    <source>
        <dbReference type="ARBA" id="ARBA00023316"/>
    </source>
</evidence>
<dbReference type="SUPFAM" id="SSF52440">
    <property type="entry name" value="PreATP-grasp domain"/>
    <property type="match status" value="1"/>
</dbReference>
<dbReference type="EC" id="6.3.2.4" evidence="12"/>
<evidence type="ECO:0000256" key="8">
    <source>
        <dbReference type="ARBA" id="ARBA00022960"/>
    </source>
</evidence>
<comment type="cofactor">
    <cofactor evidence="1">
        <name>Mn(2+)</name>
        <dbReference type="ChEBI" id="CHEBI:29035"/>
    </cofactor>
</comment>
<feature type="active site" evidence="13">
    <location>
        <position position="17"/>
    </location>
</feature>
<accession>A0A0G0NGK2</accession>
<feature type="domain" description="ATP-grasp" evidence="16">
    <location>
        <begin position="140"/>
        <end position="337"/>
    </location>
</feature>
<dbReference type="InterPro" id="IPR011761">
    <property type="entry name" value="ATP-grasp"/>
</dbReference>
<evidence type="ECO:0000256" key="4">
    <source>
        <dbReference type="ARBA" id="ARBA00022723"/>
    </source>
</evidence>
<dbReference type="HAMAP" id="MF_00047">
    <property type="entry name" value="Dala_Dala_lig"/>
    <property type="match status" value="1"/>
</dbReference>
<feature type="binding site" evidence="14">
    <location>
        <position position="294"/>
    </location>
    <ligand>
        <name>Mg(2+)</name>
        <dbReference type="ChEBI" id="CHEBI:18420"/>
        <label>1</label>
    </ligand>
</feature>
<protein>
    <recommendedName>
        <fullName evidence="12">D-alanine--D-alanine ligase</fullName>
        <ecNumber evidence="12">6.3.2.4</ecNumber>
    </recommendedName>
    <alternativeName>
        <fullName evidence="12">D-Ala-D-Ala ligase</fullName>
    </alternativeName>
    <alternativeName>
        <fullName evidence="12">D-alanylalanine synthetase</fullName>
    </alternativeName>
</protein>
<dbReference type="PROSITE" id="PS00843">
    <property type="entry name" value="DALA_DALA_LIGASE_1"/>
    <property type="match status" value="1"/>
</dbReference>
<dbReference type="EMBL" id="LBVC01000080">
    <property type="protein sequence ID" value="KKQ76221.1"/>
    <property type="molecule type" value="Genomic_DNA"/>
</dbReference>
<feature type="binding site" evidence="14">
    <location>
        <position position="308"/>
    </location>
    <ligand>
        <name>Mg(2+)</name>
        <dbReference type="ChEBI" id="CHEBI:18420"/>
        <label>1</label>
    </ligand>
</feature>
<dbReference type="GO" id="GO:0005829">
    <property type="term" value="C:cytosol"/>
    <property type="evidence" value="ECO:0007669"/>
    <property type="project" value="TreeGrafter"/>
</dbReference>
<dbReference type="Gene3D" id="3.30.470.20">
    <property type="entry name" value="ATP-grasp fold, B domain"/>
    <property type="match status" value="1"/>
</dbReference>